<dbReference type="OrthoDB" id="6485269at2759"/>
<sequence>MYLLRKGVYVNTRNISYSGLEDLGDDIINSDKKADHGLVLMFQSLTQKFSQPIAVFASHGLTLTQIVLKAIVLLEKSNCIVDGIVCDGASTNRKLWKEFGVCGIKGNVKNYFTHPSNESRKVYAFSDVPHLFKNIRNRLHDKKVLQVKPDSKPIRWDHYIETFNADSVHPGIARSVPKVTRDHLFLFNIIKMRVRLMTQVFSRSMASGIEFYRRRNVLALTNSEETQNWTLFLNNLFDAMNRRYKAEGIKQFGNDLTVMEDAEKWLNDWESCLQEGLISQDEYLTMSTAEGLRVTLRSTIELTNYLLSDCGFEYVLTGKMNQDPLEKFFGMIRQAAGLNDHPTGPTFLHLYRILSLYSVLSPPKYGNCTILDNHAPKISVTELKEVFQIKNDALVKDGQWEADEIFEDHNYNSAEALDCIIYYASGYISRKLSKTTSCLLCIKSLKSNNAYIDLPEAELVNLKSKGGLVHPNINLFYFLSKVENSFAKHCNKRNVFDLAIDEIFEKYVFTFPCETHKISLVSSIISNYLVMRMRHYAVQENKKEKIAQKKKKLAKLFKHSGSFNSSSGIVGTTLRLELYGDTERPFIKFLVCSSVTCKS</sequence>
<comment type="caution">
    <text evidence="4">The sequence shown here is derived from an EMBL/GenBank/DDBJ whole genome shotgun (WGS) entry which is preliminary data.</text>
</comment>
<protein>
    <recommendedName>
        <fullName evidence="6">THAP-type domain-containing protein</fullName>
    </recommendedName>
</protein>
<organism evidence="4 5">
    <name type="scientific">Aphis craccivora</name>
    <name type="common">Cowpea aphid</name>
    <dbReference type="NCBI Taxonomy" id="307492"/>
    <lineage>
        <taxon>Eukaryota</taxon>
        <taxon>Metazoa</taxon>
        <taxon>Ecdysozoa</taxon>
        <taxon>Arthropoda</taxon>
        <taxon>Hexapoda</taxon>
        <taxon>Insecta</taxon>
        <taxon>Pterygota</taxon>
        <taxon>Neoptera</taxon>
        <taxon>Paraneoptera</taxon>
        <taxon>Hemiptera</taxon>
        <taxon>Sternorrhyncha</taxon>
        <taxon>Aphidomorpha</taxon>
        <taxon>Aphidoidea</taxon>
        <taxon>Aphididae</taxon>
        <taxon>Aphidini</taxon>
        <taxon>Aphis</taxon>
        <taxon>Aphis</taxon>
    </lineage>
</organism>
<evidence type="ECO:0000313" key="4">
    <source>
        <dbReference type="EMBL" id="KAF0747014.1"/>
    </source>
</evidence>
<dbReference type="PANTHER" id="PTHR47577">
    <property type="entry name" value="THAP DOMAIN-CONTAINING PROTEIN 6"/>
    <property type="match status" value="1"/>
</dbReference>
<evidence type="ECO:0000259" key="1">
    <source>
        <dbReference type="Pfam" id="PF21787"/>
    </source>
</evidence>
<dbReference type="EMBL" id="VUJU01006989">
    <property type="protein sequence ID" value="KAF0747014.1"/>
    <property type="molecule type" value="Genomic_DNA"/>
</dbReference>
<dbReference type="Pfam" id="PF21787">
    <property type="entry name" value="TNP-like_RNaseH_N"/>
    <property type="match status" value="1"/>
</dbReference>
<feature type="domain" description="Transposable element P transposase-like RNase H C-terminal" evidence="3">
    <location>
        <begin position="319"/>
        <end position="352"/>
    </location>
</feature>
<name>A0A6G0Y190_APHCR</name>
<dbReference type="Pfam" id="PF21789">
    <property type="entry name" value="TNP-like_RNaseH_C"/>
    <property type="match status" value="1"/>
</dbReference>
<dbReference type="InterPro" id="IPR048367">
    <property type="entry name" value="TNP-like_RNaseH_C"/>
</dbReference>
<dbReference type="AlphaFoldDB" id="A0A6G0Y190"/>
<accession>A0A6G0Y190</accession>
<evidence type="ECO:0000313" key="5">
    <source>
        <dbReference type="Proteomes" id="UP000478052"/>
    </source>
</evidence>
<dbReference type="InterPro" id="IPR048366">
    <property type="entry name" value="TNP-like_GBD"/>
</dbReference>
<dbReference type="InterPro" id="IPR048365">
    <property type="entry name" value="TNP-like_RNaseH_N"/>
</dbReference>
<evidence type="ECO:0008006" key="6">
    <source>
        <dbReference type="Google" id="ProtNLM"/>
    </source>
</evidence>
<dbReference type="Pfam" id="PF21788">
    <property type="entry name" value="TNP-like_GBD"/>
    <property type="match status" value="1"/>
</dbReference>
<gene>
    <name evidence="4" type="ORF">FWK35_00017110</name>
</gene>
<feature type="domain" description="Transposable element P transposase-like GTP-binding insertion" evidence="2">
    <location>
        <begin position="130"/>
        <end position="245"/>
    </location>
</feature>
<keyword evidence="5" id="KW-1185">Reference proteome</keyword>
<dbReference type="Proteomes" id="UP000478052">
    <property type="component" value="Unassembled WGS sequence"/>
</dbReference>
<proteinExistence type="predicted"/>
<dbReference type="PANTHER" id="PTHR47577:SF2">
    <property type="entry name" value="THAP DOMAIN CONTAINING 9"/>
    <property type="match status" value="1"/>
</dbReference>
<evidence type="ECO:0000259" key="2">
    <source>
        <dbReference type="Pfam" id="PF21788"/>
    </source>
</evidence>
<reference evidence="4 5" key="1">
    <citation type="submission" date="2019-08" db="EMBL/GenBank/DDBJ databases">
        <title>Whole genome of Aphis craccivora.</title>
        <authorList>
            <person name="Voronova N.V."/>
            <person name="Shulinski R.S."/>
            <person name="Bandarenka Y.V."/>
            <person name="Zhorov D.G."/>
            <person name="Warner D."/>
        </authorList>
    </citation>
    <scope>NUCLEOTIDE SEQUENCE [LARGE SCALE GENOMIC DNA]</scope>
    <source>
        <strain evidence="4">180601</strain>
        <tissue evidence="4">Whole Body</tissue>
    </source>
</reference>
<feature type="domain" description="Transposable element P transposase-like RNase H" evidence="1">
    <location>
        <begin position="4"/>
        <end position="100"/>
    </location>
</feature>
<evidence type="ECO:0000259" key="3">
    <source>
        <dbReference type="Pfam" id="PF21789"/>
    </source>
</evidence>